<keyword evidence="1" id="KW-0378">Hydrolase</keyword>
<dbReference type="PROSITE" id="PS50885">
    <property type="entry name" value="HAMP"/>
    <property type="match status" value="1"/>
</dbReference>
<dbReference type="PANTHER" id="PTHR43156">
    <property type="entry name" value="STAGE II SPORULATION PROTEIN E-RELATED"/>
    <property type="match status" value="1"/>
</dbReference>
<gene>
    <name evidence="4" type="ORF">NE619_03225</name>
</gene>
<accession>A0ABT1RKM4</accession>
<dbReference type="EMBL" id="JANFXK010000002">
    <property type="protein sequence ID" value="MCQ4635729.1"/>
    <property type="molecule type" value="Genomic_DNA"/>
</dbReference>
<dbReference type="SUPFAM" id="SSF81606">
    <property type="entry name" value="PP2C-like"/>
    <property type="match status" value="1"/>
</dbReference>
<dbReference type="InterPro" id="IPR052016">
    <property type="entry name" value="Bact_Sigma-Reg"/>
</dbReference>
<sequence>MGKQRQMLRQIVVFLLVGVIYFLLILPFDALNFNDGYSEIRLTGLVPMAAGLLFGVPGALGCAFGNLAGDIVTGLDILCTFGFVGNFLMAYLPYKLWHTLFFRKAHEPHFLDSALSVVKFMGISFLSACASVSVIAAGGQLFHAFTFAEFFVPVALQAYNFSIMGGMLIFQICTNVFRIKPCIPNAVYGRRYEAKRYIPDYLLTGAALLLAAILIALSVKSGKQGSPVIAVLAVALIACILLLAVLPMKRSAAAEKMASYRAVTGLRAQFITVFLTMLSAFLTFFTLVCLKLLYKDYTMAGAGAMDTLWYRIIISDAIAATVFIGILFLLLKGVQKRVVEPMDVVTEYAVRFAGGSRLKEDQLTLEKTGNELDQLGDSINVMTEDIRRYVEDIRQRTIAEEKLAAELEMAKKIQNSMLPGDWQGSGFDLVPFIKPAKEVSGDFYHFAQLDEDRVFICIADVSGKDISAAMFMVKAKTVVDTCRGFAPGKLFTILNNTLSENNDAMMFVTSFAGILDRKNHTFTYANAGHNPPLYWDRGRLAWIRDPADMVLGPMGGIQYEEHVMEVTDDFRLLVYTDGVTEAESQENGFFGEDRLFAAAEEALAQQGTDCSRLIDKIEGEIAVFTEGAVQSDDITMLTLAIER</sequence>
<evidence type="ECO:0000313" key="5">
    <source>
        <dbReference type="Proteomes" id="UP001524502"/>
    </source>
</evidence>
<dbReference type="InterPro" id="IPR003660">
    <property type="entry name" value="HAMP_dom"/>
</dbReference>
<feature type="transmembrane region" description="Helical" evidence="2">
    <location>
        <begin position="12"/>
        <end position="33"/>
    </location>
</feature>
<feature type="transmembrane region" description="Helical" evidence="2">
    <location>
        <begin position="45"/>
        <end position="68"/>
    </location>
</feature>
<dbReference type="Gene3D" id="3.60.40.10">
    <property type="entry name" value="PPM-type phosphatase domain"/>
    <property type="match status" value="1"/>
</dbReference>
<proteinExistence type="predicted"/>
<feature type="domain" description="HAMP" evidence="3">
    <location>
        <begin position="336"/>
        <end position="391"/>
    </location>
</feature>
<keyword evidence="5" id="KW-1185">Reference proteome</keyword>
<feature type="transmembrane region" description="Helical" evidence="2">
    <location>
        <begin position="74"/>
        <end position="94"/>
    </location>
</feature>
<keyword evidence="2" id="KW-0472">Membrane</keyword>
<dbReference type="Pfam" id="PF07228">
    <property type="entry name" value="SpoIIE"/>
    <property type="match status" value="1"/>
</dbReference>
<name>A0ABT1RKM4_9FIRM</name>
<dbReference type="SMART" id="SM00304">
    <property type="entry name" value="HAMP"/>
    <property type="match status" value="1"/>
</dbReference>
<feature type="transmembrane region" description="Helical" evidence="2">
    <location>
        <begin position="308"/>
        <end position="331"/>
    </location>
</feature>
<keyword evidence="2" id="KW-1133">Transmembrane helix</keyword>
<evidence type="ECO:0000256" key="1">
    <source>
        <dbReference type="ARBA" id="ARBA00022801"/>
    </source>
</evidence>
<evidence type="ECO:0000313" key="4">
    <source>
        <dbReference type="EMBL" id="MCQ4635729.1"/>
    </source>
</evidence>
<dbReference type="PANTHER" id="PTHR43156:SF2">
    <property type="entry name" value="STAGE II SPORULATION PROTEIN E"/>
    <property type="match status" value="1"/>
</dbReference>
<feature type="transmembrane region" description="Helical" evidence="2">
    <location>
        <begin position="225"/>
        <end position="246"/>
    </location>
</feature>
<feature type="transmembrane region" description="Helical" evidence="2">
    <location>
        <begin position="158"/>
        <end position="177"/>
    </location>
</feature>
<keyword evidence="2" id="KW-0812">Transmembrane</keyword>
<dbReference type="SMART" id="SM00331">
    <property type="entry name" value="PP2C_SIG"/>
    <property type="match status" value="1"/>
</dbReference>
<organism evidence="4 5">
    <name type="scientific">Anaerovorax odorimutans</name>
    <dbReference type="NCBI Taxonomy" id="109327"/>
    <lineage>
        <taxon>Bacteria</taxon>
        <taxon>Bacillati</taxon>
        <taxon>Bacillota</taxon>
        <taxon>Clostridia</taxon>
        <taxon>Peptostreptococcales</taxon>
        <taxon>Anaerovoracaceae</taxon>
        <taxon>Anaerovorax</taxon>
    </lineage>
</organism>
<dbReference type="InterPro" id="IPR036457">
    <property type="entry name" value="PPM-type-like_dom_sf"/>
</dbReference>
<feature type="transmembrane region" description="Helical" evidence="2">
    <location>
        <begin position="198"/>
        <end position="219"/>
    </location>
</feature>
<evidence type="ECO:0000256" key="2">
    <source>
        <dbReference type="SAM" id="Phobius"/>
    </source>
</evidence>
<dbReference type="Proteomes" id="UP001524502">
    <property type="component" value="Unassembled WGS sequence"/>
</dbReference>
<dbReference type="Gene3D" id="6.10.340.10">
    <property type="match status" value="1"/>
</dbReference>
<dbReference type="InterPro" id="IPR001932">
    <property type="entry name" value="PPM-type_phosphatase-like_dom"/>
</dbReference>
<feature type="transmembrane region" description="Helical" evidence="2">
    <location>
        <begin position="266"/>
        <end position="288"/>
    </location>
</feature>
<evidence type="ECO:0000259" key="3">
    <source>
        <dbReference type="PROSITE" id="PS50885"/>
    </source>
</evidence>
<reference evidence="4 5" key="1">
    <citation type="submission" date="2022-06" db="EMBL/GenBank/DDBJ databases">
        <title>Isolation of gut microbiota from human fecal samples.</title>
        <authorList>
            <person name="Pamer E.G."/>
            <person name="Barat B."/>
            <person name="Waligurski E."/>
            <person name="Medina S."/>
            <person name="Paddock L."/>
            <person name="Mostad J."/>
        </authorList>
    </citation>
    <scope>NUCLEOTIDE SEQUENCE [LARGE SCALE GENOMIC DNA]</scope>
    <source>
        <strain evidence="4 5">SL.3.17</strain>
    </source>
</reference>
<protein>
    <submittedName>
        <fullName evidence="4">PP2C family protein-serine/threonine phosphatase</fullName>
    </submittedName>
</protein>
<feature type="transmembrane region" description="Helical" evidence="2">
    <location>
        <begin position="115"/>
        <end position="138"/>
    </location>
</feature>
<comment type="caution">
    <text evidence="4">The sequence shown here is derived from an EMBL/GenBank/DDBJ whole genome shotgun (WGS) entry which is preliminary data.</text>
</comment>
<dbReference type="RefSeq" id="WP_256130917.1">
    <property type="nucleotide sequence ID" value="NZ_JANFXK010000002.1"/>
</dbReference>